<evidence type="ECO:0000313" key="1">
    <source>
        <dbReference type="EMBL" id="VEL36582.1"/>
    </source>
</evidence>
<comment type="caution">
    <text evidence="1">The sequence shown here is derived from an EMBL/GenBank/DDBJ whole genome shotgun (WGS) entry which is preliminary data.</text>
</comment>
<proteinExistence type="predicted"/>
<reference evidence="1" key="1">
    <citation type="submission" date="2018-11" db="EMBL/GenBank/DDBJ databases">
        <authorList>
            <consortium name="Pathogen Informatics"/>
        </authorList>
    </citation>
    <scope>NUCLEOTIDE SEQUENCE</scope>
</reference>
<protein>
    <submittedName>
        <fullName evidence="1">Uncharacterized protein</fullName>
    </submittedName>
</protein>
<dbReference type="EMBL" id="CAAALY010252644">
    <property type="protein sequence ID" value="VEL36582.1"/>
    <property type="molecule type" value="Genomic_DNA"/>
</dbReference>
<organism evidence="1 2">
    <name type="scientific">Protopolystoma xenopodis</name>
    <dbReference type="NCBI Taxonomy" id="117903"/>
    <lineage>
        <taxon>Eukaryota</taxon>
        <taxon>Metazoa</taxon>
        <taxon>Spiralia</taxon>
        <taxon>Lophotrochozoa</taxon>
        <taxon>Platyhelminthes</taxon>
        <taxon>Monogenea</taxon>
        <taxon>Polyopisthocotylea</taxon>
        <taxon>Polystomatidea</taxon>
        <taxon>Polystomatidae</taxon>
        <taxon>Protopolystoma</taxon>
    </lineage>
</organism>
<evidence type="ECO:0000313" key="2">
    <source>
        <dbReference type="Proteomes" id="UP000784294"/>
    </source>
</evidence>
<keyword evidence="2" id="KW-1185">Reference proteome</keyword>
<accession>A0A448XH00</accession>
<gene>
    <name evidence="1" type="ORF">PXEA_LOCUS30022</name>
</gene>
<name>A0A448XH00_9PLAT</name>
<sequence length="100" mass="10998">MWKGQARPVPTAGASVDAADVWKRTETMFFVVKSSFSPTERDAETGFQLAAHSARQKVQMRSLHCENELFPYQNHNTHPVGGIAATTLSHPTLLCSIRSG</sequence>
<dbReference type="AlphaFoldDB" id="A0A448XH00"/>
<dbReference type="Proteomes" id="UP000784294">
    <property type="component" value="Unassembled WGS sequence"/>
</dbReference>